<feature type="coiled-coil region" evidence="4">
    <location>
        <begin position="173"/>
        <end position="200"/>
    </location>
</feature>
<evidence type="ECO:0000256" key="3">
    <source>
        <dbReference type="ARBA" id="ARBA00023242"/>
    </source>
</evidence>
<dbReference type="Pfam" id="PF09766">
    <property type="entry name" value="FmiP_Thoc5"/>
    <property type="match status" value="1"/>
</dbReference>
<dbReference type="GO" id="GO:0006406">
    <property type="term" value="P:mRNA export from nucleus"/>
    <property type="evidence" value="ECO:0007669"/>
    <property type="project" value="TreeGrafter"/>
</dbReference>
<sequence>MVNNNGSHKLGDDDEISASSTFEELQMKIKESLDSFEKAARIAEKMIVSAQSSSVDNNGEKLYPPREGINAYIQLKACSRVAFKAAYLLRELQKKDQAELDELGLELQNLNYRKRRLMEEVERSRCFECVQVSKIAEAGGVTLTINDNIIHDTEHTTRLDALNLELSERMSKAQTLASARQDLQERMARLERLKDAVRDLPVRLEALRRIAEPLASTLALVDGPVPMEILPTTNHDQAPSHKHQLTVIKKRKRLDDIHTVPTPLYLLYRQLEAAADTHAVPESVTCDLETSGERPVVILSTKAAPERVVKFYYFPSPADCIIVGVFDLAATNDRSEFEASLDLSLLFAGDDGKQLPAGVSHRLLISNADSQKSTFPGRAFEWAQWLAGREARAATSSRLVLARIVDRLQAHKALDQQLQGLERRPPHLCLHAHCPSGLSQAWSHHTALPAHTRATLNSWSELPLDTDTEKEDENNDLTRTFVAEITRSKIKFKLLVKIPAAYPFVPPLFILGDPARHDLLRTFSDLQFLVNARFHNFVDLNHDQARYWLLSHQLIALLIAFDHVAKHTSSSDTTSIITGDFLGTRYRRGKDRRRPLLFDSALNVYAHEAL</sequence>
<dbReference type="GO" id="GO:0000445">
    <property type="term" value="C:THO complex part of transcription export complex"/>
    <property type="evidence" value="ECO:0007669"/>
    <property type="project" value="TreeGrafter"/>
</dbReference>
<reference evidence="5" key="1">
    <citation type="submission" date="2021-01" db="EMBL/GenBank/DDBJ databases">
        <authorList>
            <person name="Corre E."/>
            <person name="Pelletier E."/>
            <person name="Niang G."/>
            <person name="Scheremetjew M."/>
            <person name="Finn R."/>
            <person name="Kale V."/>
            <person name="Holt S."/>
            <person name="Cochrane G."/>
            <person name="Meng A."/>
            <person name="Brown T."/>
            <person name="Cohen L."/>
        </authorList>
    </citation>
    <scope>NUCLEOTIDE SEQUENCE</scope>
    <source>
        <strain evidence="5">CCMP1510</strain>
    </source>
</reference>
<gene>
    <name evidence="5" type="ORF">ALAG00032_LOCUS15462</name>
</gene>
<comment type="subcellular location">
    <subcellularLocation>
        <location evidence="1">Nucleus</location>
    </subcellularLocation>
</comment>
<accession>A0A7S3NRH2</accession>
<dbReference type="PANTHER" id="PTHR13375:SF3">
    <property type="entry name" value="THO COMPLEX SUBUNIT 5 HOMOLOG"/>
    <property type="match status" value="1"/>
</dbReference>
<dbReference type="GO" id="GO:0003729">
    <property type="term" value="F:mRNA binding"/>
    <property type="evidence" value="ECO:0007669"/>
    <property type="project" value="TreeGrafter"/>
</dbReference>
<organism evidence="5">
    <name type="scientific">Aureoumbra lagunensis</name>
    <dbReference type="NCBI Taxonomy" id="44058"/>
    <lineage>
        <taxon>Eukaryota</taxon>
        <taxon>Sar</taxon>
        <taxon>Stramenopiles</taxon>
        <taxon>Ochrophyta</taxon>
        <taxon>Pelagophyceae</taxon>
        <taxon>Pelagomonadales</taxon>
        <taxon>Aureoumbra</taxon>
    </lineage>
</organism>
<dbReference type="PANTHER" id="PTHR13375">
    <property type="entry name" value="FMS INTERACTING PROTEIN"/>
    <property type="match status" value="1"/>
</dbReference>
<keyword evidence="4" id="KW-0175">Coiled coil</keyword>
<dbReference type="EMBL" id="HBIJ01023420">
    <property type="protein sequence ID" value="CAE0374658.1"/>
    <property type="molecule type" value="Transcribed_RNA"/>
</dbReference>
<protein>
    <submittedName>
        <fullName evidence="5">Uncharacterized protein</fullName>
    </submittedName>
</protein>
<evidence type="ECO:0000256" key="2">
    <source>
        <dbReference type="ARBA" id="ARBA00008044"/>
    </source>
</evidence>
<evidence type="ECO:0000256" key="1">
    <source>
        <dbReference type="ARBA" id="ARBA00004123"/>
    </source>
</evidence>
<proteinExistence type="inferred from homology"/>
<keyword evidence="3" id="KW-0539">Nucleus</keyword>
<name>A0A7S3NRH2_9STRA</name>
<dbReference type="InterPro" id="IPR019163">
    <property type="entry name" value="THO_Thoc5"/>
</dbReference>
<dbReference type="AlphaFoldDB" id="A0A7S3NRH2"/>
<evidence type="ECO:0000256" key="4">
    <source>
        <dbReference type="SAM" id="Coils"/>
    </source>
</evidence>
<evidence type="ECO:0000313" key="5">
    <source>
        <dbReference type="EMBL" id="CAE0374658.1"/>
    </source>
</evidence>
<comment type="similarity">
    <text evidence="2">Belongs to the THOC5 family.</text>
</comment>